<sequence>MLFRGNADPAVMLYWLRQAAQQSYASAVVSLGVLVLNGDSVPLYGLKRIAGFGWLRIRAMMRPIRY</sequence>
<proteinExistence type="predicted"/>
<evidence type="ECO:0000313" key="1">
    <source>
        <dbReference type="EMBL" id="CDH43795.1"/>
    </source>
</evidence>
<comment type="caution">
    <text evidence="1">The sequence shown here is derived from an EMBL/GenBank/DDBJ whole genome shotgun (WGS) entry which is preliminary data.</text>
</comment>
<name>A0A7U7J263_9GAMM</name>
<accession>A0A7U7J263</accession>
<dbReference type="AlphaFoldDB" id="A0A7U7J263"/>
<protein>
    <submittedName>
        <fullName evidence="1">Uncharacterized protein</fullName>
    </submittedName>
</protein>
<evidence type="ECO:0000313" key="2">
    <source>
        <dbReference type="Proteomes" id="UP000019184"/>
    </source>
</evidence>
<dbReference type="Proteomes" id="UP000019184">
    <property type="component" value="Unassembled WGS sequence"/>
</dbReference>
<dbReference type="RefSeq" id="WP_034430857.1">
    <property type="nucleotide sequence ID" value="NZ_CBTK010000038.1"/>
</dbReference>
<reference evidence="1 2" key="1">
    <citation type="journal article" date="2014" name="ISME J.">
        <title>Candidatus Competibacter-lineage genomes retrieved from metagenomes reveal functional metabolic diversity.</title>
        <authorList>
            <person name="McIlroy S.J."/>
            <person name="Albertsen M."/>
            <person name="Andresen E.K."/>
            <person name="Saunders A.M."/>
            <person name="Kristiansen R."/>
            <person name="Stokholm-Bjerregaard M."/>
            <person name="Nielsen K.L."/>
            <person name="Nielsen P.H."/>
        </authorList>
    </citation>
    <scope>NUCLEOTIDE SEQUENCE [LARGE SCALE GENOMIC DNA]</scope>
    <source>
        <strain evidence="1 2">Run_B_J11</strain>
    </source>
</reference>
<keyword evidence="2" id="KW-1185">Reference proteome</keyword>
<dbReference type="EMBL" id="CBTK010000038">
    <property type="protein sequence ID" value="CDH43795.1"/>
    <property type="molecule type" value="Genomic_DNA"/>
</dbReference>
<gene>
    <name evidence="1" type="ORF">BN874_1320013</name>
</gene>
<organism evidence="1 2">
    <name type="scientific">Candidatus Contendobacter odensis Run_B_J11</name>
    <dbReference type="NCBI Taxonomy" id="1400861"/>
    <lineage>
        <taxon>Bacteria</taxon>
        <taxon>Pseudomonadati</taxon>
        <taxon>Pseudomonadota</taxon>
        <taxon>Gammaproteobacteria</taxon>
        <taxon>Candidatus Competibacteraceae</taxon>
        <taxon>Candidatus Contendibacter</taxon>
    </lineage>
</organism>